<evidence type="ECO:0000313" key="2">
    <source>
        <dbReference type="Proteomes" id="UP000216446"/>
    </source>
</evidence>
<keyword evidence="2" id="KW-1185">Reference proteome</keyword>
<dbReference type="RefSeq" id="WP_094546630.1">
    <property type="nucleotide sequence ID" value="NZ_MQWB01000001.1"/>
</dbReference>
<evidence type="ECO:0008006" key="3">
    <source>
        <dbReference type="Google" id="ProtNLM"/>
    </source>
</evidence>
<dbReference type="Proteomes" id="UP000216446">
    <property type="component" value="Unassembled WGS sequence"/>
</dbReference>
<accession>A0A259TXV3</accession>
<organism evidence="1 2">
    <name type="scientific">Rubricoccus marinus</name>
    <dbReference type="NCBI Taxonomy" id="716817"/>
    <lineage>
        <taxon>Bacteria</taxon>
        <taxon>Pseudomonadati</taxon>
        <taxon>Rhodothermota</taxon>
        <taxon>Rhodothermia</taxon>
        <taxon>Rhodothermales</taxon>
        <taxon>Rubricoccaceae</taxon>
        <taxon>Rubricoccus</taxon>
    </lineage>
</organism>
<comment type="caution">
    <text evidence="1">The sequence shown here is derived from an EMBL/GenBank/DDBJ whole genome shotgun (WGS) entry which is preliminary data.</text>
</comment>
<name>A0A259TXV3_9BACT</name>
<evidence type="ECO:0000313" key="1">
    <source>
        <dbReference type="EMBL" id="OZC02404.1"/>
    </source>
</evidence>
<proteinExistence type="predicted"/>
<dbReference type="InParanoid" id="A0A259TXV3"/>
<protein>
    <recommendedName>
        <fullName evidence="3">HTH cro/C1-type domain-containing protein</fullName>
    </recommendedName>
</protein>
<dbReference type="EMBL" id="MQWB01000001">
    <property type="protein sequence ID" value="OZC02404.1"/>
    <property type="molecule type" value="Genomic_DNA"/>
</dbReference>
<reference evidence="1 2" key="1">
    <citation type="submission" date="2016-11" db="EMBL/GenBank/DDBJ databases">
        <title>Study of marine rhodopsin-containing bacteria.</title>
        <authorList>
            <person name="Yoshizawa S."/>
            <person name="Kumagai Y."/>
            <person name="Kogure K."/>
        </authorList>
    </citation>
    <scope>NUCLEOTIDE SEQUENCE [LARGE SCALE GENOMIC DNA]</scope>
    <source>
        <strain evidence="1 2">SG-29</strain>
    </source>
</reference>
<dbReference type="AlphaFoldDB" id="A0A259TXV3"/>
<sequence>MASTDAPTPRLRAGSYYTAAELAVLARDALEASGETHASAAEKLGKKRPAVSRAVNPDTASPALCLSILETFAGYTADAPAYRLRKVEG</sequence>
<gene>
    <name evidence="1" type="ORF">BSZ36_05090</name>
</gene>